<keyword evidence="4 7" id="KW-0863">Zinc-finger</keyword>
<dbReference type="AlphaFoldDB" id="A0A2C9LI71"/>
<dbReference type="VEuPathDB" id="VectorBase:BGLB031346"/>
<evidence type="ECO:0000256" key="2">
    <source>
        <dbReference type="ARBA" id="ARBA00022723"/>
    </source>
</evidence>
<dbReference type="PROSITE" id="PS00028">
    <property type="entry name" value="ZINC_FINGER_C2H2_1"/>
    <property type="match status" value="1"/>
</dbReference>
<dbReference type="PANTHER" id="PTHR16515:SF57">
    <property type="entry name" value="ZINC FINGER PROTEIN 154-LIKE"/>
    <property type="match status" value="1"/>
</dbReference>
<dbReference type="EnsemblMetazoa" id="BGLB031346-RB">
    <property type="protein sequence ID" value="BGLB031346-PB"/>
    <property type="gene ID" value="BGLB031346"/>
</dbReference>
<dbReference type="SUPFAM" id="SSF57667">
    <property type="entry name" value="beta-beta-alpha zinc fingers"/>
    <property type="match status" value="1"/>
</dbReference>
<dbReference type="PANTHER" id="PTHR16515">
    <property type="entry name" value="PR DOMAIN ZINC FINGER PROTEIN"/>
    <property type="match status" value="1"/>
</dbReference>
<keyword evidence="6" id="KW-0539">Nucleus</keyword>
<dbReference type="GO" id="GO:0008270">
    <property type="term" value="F:zinc ion binding"/>
    <property type="evidence" value="ECO:0007669"/>
    <property type="project" value="UniProtKB-KW"/>
</dbReference>
<evidence type="ECO:0000256" key="6">
    <source>
        <dbReference type="ARBA" id="ARBA00023242"/>
    </source>
</evidence>
<evidence type="ECO:0000313" key="9">
    <source>
        <dbReference type="EnsemblMetazoa" id="BGLB031346-PB"/>
    </source>
</evidence>
<reference evidence="9" key="1">
    <citation type="submission" date="2020-05" db="UniProtKB">
        <authorList>
            <consortium name="EnsemblMetazoa"/>
        </authorList>
    </citation>
    <scope>IDENTIFICATION</scope>
    <source>
        <strain evidence="9">BB02</strain>
    </source>
</reference>
<evidence type="ECO:0000256" key="3">
    <source>
        <dbReference type="ARBA" id="ARBA00022737"/>
    </source>
</evidence>
<gene>
    <name evidence="9" type="primary">106075741</name>
</gene>
<dbReference type="STRING" id="6526.A0A2C9LI71"/>
<dbReference type="InterPro" id="IPR050331">
    <property type="entry name" value="Zinc_finger"/>
</dbReference>
<feature type="domain" description="C2H2-type" evidence="8">
    <location>
        <begin position="65"/>
        <end position="92"/>
    </location>
</feature>
<keyword evidence="3" id="KW-0677">Repeat</keyword>
<evidence type="ECO:0000256" key="4">
    <source>
        <dbReference type="ARBA" id="ARBA00022771"/>
    </source>
</evidence>
<evidence type="ECO:0000256" key="5">
    <source>
        <dbReference type="ARBA" id="ARBA00022833"/>
    </source>
</evidence>
<dbReference type="InterPro" id="IPR013087">
    <property type="entry name" value="Znf_C2H2_type"/>
</dbReference>
<dbReference type="InterPro" id="IPR036236">
    <property type="entry name" value="Znf_C2H2_sf"/>
</dbReference>
<name>A0A2C9LI71_BIOGL</name>
<evidence type="ECO:0000313" key="10">
    <source>
        <dbReference type="Proteomes" id="UP000076420"/>
    </source>
</evidence>
<accession>A0A2C9LI71</accession>
<evidence type="ECO:0000256" key="7">
    <source>
        <dbReference type="PROSITE-ProRule" id="PRU00042"/>
    </source>
</evidence>
<dbReference type="Proteomes" id="UP000076420">
    <property type="component" value="Unassembled WGS sequence"/>
</dbReference>
<dbReference type="Gene3D" id="3.30.160.60">
    <property type="entry name" value="Classic Zinc Finger"/>
    <property type="match status" value="1"/>
</dbReference>
<dbReference type="Pfam" id="PF00096">
    <property type="entry name" value="zf-C2H2"/>
    <property type="match status" value="1"/>
</dbReference>
<keyword evidence="5" id="KW-0862">Zinc</keyword>
<evidence type="ECO:0000256" key="1">
    <source>
        <dbReference type="ARBA" id="ARBA00004123"/>
    </source>
</evidence>
<dbReference type="GO" id="GO:0005634">
    <property type="term" value="C:nucleus"/>
    <property type="evidence" value="ECO:0007669"/>
    <property type="project" value="UniProtKB-SubCell"/>
</dbReference>
<evidence type="ECO:0000259" key="8">
    <source>
        <dbReference type="PROSITE" id="PS50157"/>
    </source>
</evidence>
<dbReference type="GO" id="GO:0010468">
    <property type="term" value="P:regulation of gene expression"/>
    <property type="evidence" value="ECO:0007669"/>
    <property type="project" value="TreeGrafter"/>
</dbReference>
<sequence>MLYALVQMLKRVYGILLELQVQFIEKDEVMTSENYELAENMQDQLEEYHHREQVLRKEINFQKSFQCQICLKEFSQSSHLKNHQLSHTVLKNIKMLICQRGFSTSSEMKRHKLAYTGEENDNLSKVTRPKGCFKTSTSLGILSR</sequence>
<dbReference type="PROSITE" id="PS50157">
    <property type="entry name" value="ZINC_FINGER_C2H2_2"/>
    <property type="match status" value="1"/>
</dbReference>
<comment type="subcellular location">
    <subcellularLocation>
        <location evidence="1">Nucleus</location>
    </subcellularLocation>
</comment>
<organism evidence="9 10">
    <name type="scientific">Biomphalaria glabrata</name>
    <name type="common">Bloodfluke planorb</name>
    <name type="synonym">Freshwater snail</name>
    <dbReference type="NCBI Taxonomy" id="6526"/>
    <lineage>
        <taxon>Eukaryota</taxon>
        <taxon>Metazoa</taxon>
        <taxon>Spiralia</taxon>
        <taxon>Lophotrochozoa</taxon>
        <taxon>Mollusca</taxon>
        <taxon>Gastropoda</taxon>
        <taxon>Heterobranchia</taxon>
        <taxon>Euthyneura</taxon>
        <taxon>Panpulmonata</taxon>
        <taxon>Hygrophila</taxon>
        <taxon>Lymnaeoidea</taxon>
        <taxon>Planorbidae</taxon>
        <taxon>Biomphalaria</taxon>
    </lineage>
</organism>
<protein>
    <recommendedName>
        <fullName evidence="8">C2H2-type domain-containing protein</fullName>
    </recommendedName>
</protein>
<dbReference type="FunFam" id="3.30.160.60:FF:000145">
    <property type="entry name" value="Zinc finger protein 574"/>
    <property type="match status" value="1"/>
</dbReference>
<proteinExistence type="predicted"/>
<dbReference type="OrthoDB" id="8922241at2759"/>
<dbReference type="KEGG" id="bgt:106075741"/>
<keyword evidence="2" id="KW-0479">Metal-binding</keyword>